<dbReference type="SUPFAM" id="SSF101898">
    <property type="entry name" value="NHL repeat"/>
    <property type="match status" value="1"/>
</dbReference>
<evidence type="ECO:0008006" key="4">
    <source>
        <dbReference type="Google" id="ProtNLM"/>
    </source>
</evidence>
<feature type="chain" id="PRO_5031032069" description="DUF4412 domain-containing protein" evidence="1">
    <location>
        <begin position="28"/>
        <end position="196"/>
    </location>
</feature>
<comment type="caution">
    <text evidence="2">The sequence shown here is derived from an EMBL/GenBank/DDBJ whole genome shotgun (WGS) entry which is preliminary data.</text>
</comment>
<evidence type="ECO:0000313" key="3">
    <source>
        <dbReference type="Proteomes" id="UP000589085"/>
    </source>
</evidence>
<reference evidence="2 3" key="1">
    <citation type="submission" date="2020-04" db="EMBL/GenBank/DDBJ databases">
        <title>Description of novel Gluconacetobacter.</title>
        <authorList>
            <person name="Sombolestani A."/>
        </authorList>
    </citation>
    <scope>NUCLEOTIDE SEQUENCE [LARGE SCALE GENOMIC DNA]</scope>
    <source>
        <strain evidence="2 3">LMG 19747</strain>
    </source>
</reference>
<name>A0A7W4IB83_9PROT</name>
<keyword evidence="1" id="KW-0732">Signal</keyword>
<dbReference type="Proteomes" id="UP000589085">
    <property type="component" value="Unassembled WGS sequence"/>
</dbReference>
<sequence>MSGPWRRLAPAALAVALAHAAGPAARAAEDAPFVTPQRDVDIRYALASPDPSVPLQHQRMRWSAGTRRQRVDPEGSATYMITDYRAGRLTVVDLARGARTVIPAPGPALSEPGQRAPGDWSRGETLLVAGEQCTVWHTRDTDGRVSDVCYSDEGDLLQAAQGDRIVVRAEQVSHAAQPEAIFVPPDGLRTIQAAHP</sequence>
<gene>
    <name evidence="2" type="ORF">HLH48_05350</name>
</gene>
<organism evidence="2 3">
    <name type="scientific">Gluconacetobacter sacchari</name>
    <dbReference type="NCBI Taxonomy" id="92759"/>
    <lineage>
        <taxon>Bacteria</taxon>
        <taxon>Pseudomonadati</taxon>
        <taxon>Pseudomonadota</taxon>
        <taxon>Alphaproteobacteria</taxon>
        <taxon>Acetobacterales</taxon>
        <taxon>Acetobacteraceae</taxon>
        <taxon>Gluconacetobacter</taxon>
    </lineage>
</organism>
<dbReference type="RefSeq" id="WP_182996471.1">
    <property type="nucleotide sequence ID" value="NZ_JABEQJ010000005.1"/>
</dbReference>
<proteinExistence type="predicted"/>
<feature type="signal peptide" evidence="1">
    <location>
        <begin position="1"/>
        <end position="27"/>
    </location>
</feature>
<dbReference type="EMBL" id="JABEQJ010000005">
    <property type="protein sequence ID" value="MBB2159602.1"/>
    <property type="molecule type" value="Genomic_DNA"/>
</dbReference>
<dbReference type="AlphaFoldDB" id="A0A7W4IB83"/>
<evidence type="ECO:0000313" key="2">
    <source>
        <dbReference type="EMBL" id="MBB2159602.1"/>
    </source>
</evidence>
<protein>
    <recommendedName>
        <fullName evidence="4">DUF4412 domain-containing protein</fullName>
    </recommendedName>
</protein>
<evidence type="ECO:0000256" key="1">
    <source>
        <dbReference type="SAM" id="SignalP"/>
    </source>
</evidence>
<accession>A0A7W4IB83</accession>